<gene>
    <name evidence="1" type="ORF">NX720_25030</name>
</gene>
<organism evidence="1 2">
    <name type="scientific">Endozoicomonas euniceicola</name>
    <dbReference type="NCBI Taxonomy" id="1234143"/>
    <lineage>
        <taxon>Bacteria</taxon>
        <taxon>Pseudomonadati</taxon>
        <taxon>Pseudomonadota</taxon>
        <taxon>Gammaproteobacteria</taxon>
        <taxon>Oceanospirillales</taxon>
        <taxon>Endozoicomonadaceae</taxon>
        <taxon>Endozoicomonas</taxon>
    </lineage>
</organism>
<name>A0ABY6GUG1_9GAMM</name>
<protein>
    <submittedName>
        <fullName evidence="1">Uncharacterized protein</fullName>
    </submittedName>
</protein>
<sequence length="350" mass="39547">MASKCLQCGNELPSFRAHNNPADNQLLCPDCYNPLSRQEQTRSGQSCACRGACNCATTRAPSASPWSSLPYFAIGTLGVAELLGGLGFDFSLLHFLPVCFVSWLAYTGFQEFYNGRSTPMESRNQARENMRRIDKEFDRRPNEEFNVLSDTSQAIFNKLTTLSTTGIFDFTQFLHLLHFTWLHFHLRNSESNRDNSLTSTLETVNQLTKLLSDNPQICEDQSFEECMSNQLLSQLEPPVNLIRTNNISTKLFYPPDFYFGSARVAKGNSLEEILPVANKIKSHFIIQVGSVGNAMFSLQSYENNTFDMFETSSGIYRNITVSDVLNRIYKLCKALGIYEVSVWIYTPSPV</sequence>
<dbReference type="EMBL" id="CP103300">
    <property type="protein sequence ID" value="UYM16029.1"/>
    <property type="molecule type" value="Genomic_DNA"/>
</dbReference>
<keyword evidence="2" id="KW-1185">Reference proteome</keyword>
<accession>A0ABY6GUG1</accession>
<dbReference type="RefSeq" id="WP_262598326.1">
    <property type="nucleotide sequence ID" value="NZ_CP103300.1"/>
</dbReference>
<reference evidence="1" key="1">
    <citation type="submission" date="2022-10" db="EMBL/GenBank/DDBJ databases">
        <title>Completed Genome Sequence of two octocoral isolated bacterium, Endozoicomonas euniceicola EF212T and Endozoicomonas gorgoniicola PS125T.</title>
        <authorList>
            <person name="Chiou Y.-J."/>
            <person name="Chen Y.-H."/>
        </authorList>
    </citation>
    <scope>NUCLEOTIDE SEQUENCE</scope>
    <source>
        <strain evidence="1">EF212</strain>
    </source>
</reference>
<evidence type="ECO:0000313" key="2">
    <source>
        <dbReference type="Proteomes" id="UP001163255"/>
    </source>
</evidence>
<evidence type="ECO:0000313" key="1">
    <source>
        <dbReference type="EMBL" id="UYM16029.1"/>
    </source>
</evidence>
<dbReference type="Proteomes" id="UP001163255">
    <property type="component" value="Chromosome"/>
</dbReference>
<proteinExistence type="predicted"/>